<protein>
    <submittedName>
        <fullName evidence="1">Uncharacterized protein</fullName>
    </submittedName>
</protein>
<evidence type="ECO:0000313" key="1">
    <source>
        <dbReference type="EMBL" id="EEF66439.1"/>
    </source>
</evidence>
<reference evidence="1 2" key="1">
    <citation type="submission" date="2008-12" db="EMBL/GenBank/DDBJ databases">
        <authorList>
            <person name="Fulton L."/>
            <person name="Clifton S."/>
            <person name="Fulton B."/>
            <person name="Xu J."/>
            <person name="Minx P."/>
            <person name="Pepin K.H."/>
            <person name="Johnson M."/>
            <person name="Bhonagiri V."/>
            <person name="Nash W.E."/>
            <person name="Mardis E.R."/>
            <person name="Wilson R.K."/>
        </authorList>
    </citation>
    <scope>NUCLEOTIDE SEQUENCE [LARGE SCALE GENOMIC DNA]</scope>
    <source>
        <strain evidence="1 2">DSM 12042</strain>
    </source>
</reference>
<gene>
    <name evidence="1" type="ORF">HOLDEFILI_03414</name>
</gene>
<evidence type="ECO:0000313" key="2">
    <source>
        <dbReference type="Proteomes" id="UP000005950"/>
    </source>
</evidence>
<reference evidence="1 2" key="2">
    <citation type="submission" date="2009-02" db="EMBL/GenBank/DDBJ databases">
        <title>Draft genome sequence of Holdemania filiformis DSM 12042.</title>
        <authorList>
            <person name="Sudarsanam P."/>
            <person name="Ley R."/>
            <person name="Guruge J."/>
            <person name="Turnbaugh P.J."/>
            <person name="Mahowald M."/>
            <person name="Liep D."/>
            <person name="Gordon J."/>
        </authorList>
    </citation>
    <scope>NUCLEOTIDE SEQUENCE [LARGE SCALE GENOMIC DNA]</scope>
    <source>
        <strain evidence="1 2">DSM 12042</strain>
    </source>
</reference>
<organism evidence="1 2">
    <name type="scientific">Holdemania filiformis DSM 12042</name>
    <dbReference type="NCBI Taxonomy" id="545696"/>
    <lineage>
        <taxon>Bacteria</taxon>
        <taxon>Bacillati</taxon>
        <taxon>Bacillota</taxon>
        <taxon>Erysipelotrichia</taxon>
        <taxon>Erysipelotrichales</taxon>
        <taxon>Erysipelotrichaceae</taxon>
        <taxon>Holdemania</taxon>
    </lineage>
</organism>
<dbReference type="AlphaFoldDB" id="B9YC55"/>
<proteinExistence type="predicted"/>
<dbReference type="STRING" id="545696.HOLDEFILI_03414"/>
<dbReference type="Proteomes" id="UP000005950">
    <property type="component" value="Unassembled WGS sequence"/>
</dbReference>
<dbReference type="EMBL" id="ACCF01000214">
    <property type="protein sequence ID" value="EEF66439.1"/>
    <property type="molecule type" value="Genomic_DNA"/>
</dbReference>
<accession>B9YC55</accession>
<comment type="caution">
    <text evidence="1">The sequence shown here is derived from an EMBL/GenBank/DDBJ whole genome shotgun (WGS) entry which is preliminary data.</text>
</comment>
<name>B9YC55_9FIRM</name>
<sequence length="47" mass="5061">MKINISETGIASACPLKQIGKAGFLPEGKQASRTKSVRDFQVRLALT</sequence>
<dbReference type="HOGENOM" id="CLU_3168942_0_0_9"/>